<dbReference type="SUPFAM" id="SSF81383">
    <property type="entry name" value="F-box domain"/>
    <property type="match status" value="1"/>
</dbReference>
<dbReference type="VEuPathDB" id="VectorBase:AARA009466"/>
<dbReference type="InterPro" id="IPR032675">
    <property type="entry name" value="LRR_dom_sf"/>
</dbReference>
<keyword evidence="2" id="KW-1185">Reference proteome</keyword>
<dbReference type="PROSITE" id="PS50181">
    <property type="entry name" value="FBOX"/>
    <property type="match status" value="1"/>
</dbReference>
<dbReference type="AlphaFoldDB" id="A0A182I7B2"/>
<dbReference type="InterPro" id="IPR001810">
    <property type="entry name" value="F-box_dom"/>
</dbReference>
<dbReference type="Pfam" id="PF00646">
    <property type="entry name" value="F-box"/>
    <property type="match status" value="1"/>
</dbReference>
<protein>
    <submittedName>
        <fullName evidence="1">Uncharacterized protein</fullName>
    </submittedName>
</protein>
<evidence type="ECO:0000313" key="1">
    <source>
        <dbReference type="EnsemblMetazoa" id="AARA009466-PA"/>
    </source>
</evidence>
<dbReference type="InterPro" id="IPR036047">
    <property type="entry name" value="F-box-like_dom_sf"/>
</dbReference>
<reference evidence="1" key="1">
    <citation type="submission" date="2022-08" db="UniProtKB">
        <authorList>
            <consortium name="EnsemblMetazoa"/>
        </authorList>
    </citation>
    <scope>IDENTIFICATION</scope>
    <source>
        <strain evidence="1">Dongola</strain>
    </source>
</reference>
<sequence>MDLLELDEDSLMEIFSYFCFNELLVLSSVCKRFLYISQRHLRKIRNFELDYRSVAGRDNYPEYLRNVFTSLGPTMEAFRFSGGYIMDETLKQHIVDNLAAHCSNLRYLTINYTILTEQHLRPLAVLLATLHHLDLGRCDLTDESLGEFLRSRPLHLRTLAIPGNPNLLGKFFNDWTTARELEQLDLSCCFSLNVQEMDEFLNTAKCLQAVDVTKSLWLERNKDIFQKDGRSIMLGTSLPVLEYYKAG</sequence>
<accession>A0A182I7B2</accession>
<name>A0A182I7B2_ANOAR</name>
<evidence type="ECO:0000313" key="2">
    <source>
        <dbReference type="Proteomes" id="UP000075840"/>
    </source>
</evidence>
<dbReference type="Gene3D" id="3.80.10.10">
    <property type="entry name" value="Ribonuclease Inhibitor"/>
    <property type="match status" value="1"/>
</dbReference>
<proteinExistence type="predicted"/>
<dbReference type="EMBL" id="APCN01003376">
    <property type="status" value="NOT_ANNOTATED_CDS"/>
    <property type="molecule type" value="Genomic_DNA"/>
</dbReference>
<organism evidence="1 2">
    <name type="scientific">Anopheles arabiensis</name>
    <name type="common">Mosquito</name>
    <dbReference type="NCBI Taxonomy" id="7173"/>
    <lineage>
        <taxon>Eukaryota</taxon>
        <taxon>Metazoa</taxon>
        <taxon>Ecdysozoa</taxon>
        <taxon>Arthropoda</taxon>
        <taxon>Hexapoda</taxon>
        <taxon>Insecta</taxon>
        <taxon>Pterygota</taxon>
        <taxon>Neoptera</taxon>
        <taxon>Endopterygota</taxon>
        <taxon>Diptera</taxon>
        <taxon>Nematocera</taxon>
        <taxon>Culicoidea</taxon>
        <taxon>Culicidae</taxon>
        <taxon>Anophelinae</taxon>
        <taxon>Anopheles</taxon>
    </lineage>
</organism>
<dbReference type="Proteomes" id="UP000075840">
    <property type="component" value="Unassembled WGS sequence"/>
</dbReference>
<dbReference type="CDD" id="cd09917">
    <property type="entry name" value="F-box_SF"/>
    <property type="match status" value="1"/>
</dbReference>
<dbReference type="EnsemblMetazoa" id="AARA009466-RA">
    <property type="protein sequence ID" value="AARA009466-PA"/>
    <property type="gene ID" value="AARA009466"/>
</dbReference>
<dbReference type="SUPFAM" id="SSF52047">
    <property type="entry name" value="RNI-like"/>
    <property type="match status" value="1"/>
</dbReference>